<dbReference type="PANTHER" id="PTHR44520:SF2">
    <property type="entry name" value="RESPONSE REGULATOR RCP1"/>
    <property type="match status" value="1"/>
</dbReference>
<dbReference type="InterPro" id="IPR052893">
    <property type="entry name" value="TCS_response_regulator"/>
</dbReference>
<reference evidence="3 4" key="1">
    <citation type="submission" date="2022-04" db="EMBL/GenBank/DDBJ databases">
        <title>Hymenobacter sp. isolated from the air.</title>
        <authorList>
            <person name="Won M."/>
            <person name="Lee C.-M."/>
            <person name="Woen H.-Y."/>
            <person name="Kwon S.-W."/>
        </authorList>
    </citation>
    <scope>NUCLEOTIDE SEQUENCE [LARGE SCALE GENOMIC DNA]</scope>
    <source>
        <strain evidence="4">5516 S-25</strain>
    </source>
</reference>
<evidence type="ECO:0000313" key="4">
    <source>
        <dbReference type="Proteomes" id="UP000829647"/>
    </source>
</evidence>
<dbReference type="SUPFAM" id="SSF52172">
    <property type="entry name" value="CheY-like"/>
    <property type="match status" value="1"/>
</dbReference>
<dbReference type="Gene3D" id="3.40.50.2300">
    <property type="match status" value="1"/>
</dbReference>
<evidence type="ECO:0000259" key="2">
    <source>
        <dbReference type="PROSITE" id="PS50110"/>
    </source>
</evidence>
<dbReference type="EMBL" id="CP095848">
    <property type="protein sequence ID" value="UPL47765.1"/>
    <property type="molecule type" value="Genomic_DNA"/>
</dbReference>
<protein>
    <submittedName>
        <fullName evidence="3">Response regulator</fullName>
    </submittedName>
</protein>
<feature type="modified residue" description="4-aspartylphosphate" evidence="1">
    <location>
        <position position="69"/>
    </location>
</feature>
<dbReference type="InterPro" id="IPR001789">
    <property type="entry name" value="Sig_transdc_resp-reg_receiver"/>
</dbReference>
<keyword evidence="1" id="KW-0597">Phosphoprotein</keyword>
<dbReference type="SMART" id="SM00448">
    <property type="entry name" value="REC"/>
    <property type="match status" value="1"/>
</dbReference>
<dbReference type="InterPro" id="IPR011006">
    <property type="entry name" value="CheY-like_superfamily"/>
</dbReference>
<dbReference type="Proteomes" id="UP000829647">
    <property type="component" value="Chromosome"/>
</dbReference>
<proteinExistence type="predicted"/>
<evidence type="ECO:0000313" key="3">
    <source>
        <dbReference type="EMBL" id="UPL47765.1"/>
    </source>
</evidence>
<organism evidence="3 4">
    <name type="scientific">Hymenobacter sublimis</name>
    <dbReference type="NCBI Taxonomy" id="2933777"/>
    <lineage>
        <taxon>Bacteria</taxon>
        <taxon>Pseudomonadati</taxon>
        <taxon>Bacteroidota</taxon>
        <taxon>Cytophagia</taxon>
        <taxon>Cytophagales</taxon>
        <taxon>Hymenobacteraceae</taxon>
        <taxon>Hymenobacter</taxon>
    </lineage>
</organism>
<dbReference type="RefSeq" id="WP_247974359.1">
    <property type="nucleotide sequence ID" value="NZ_CP095848.1"/>
</dbReference>
<keyword evidence="4" id="KW-1185">Reference proteome</keyword>
<feature type="domain" description="Response regulatory" evidence="2">
    <location>
        <begin position="11"/>
        <end position="137"/>
    </location>
</feature>
<dbReference type="Pfam" id="PF00072">
    <property type="entry name" value="Response_reg"/>
    <property type="match status" value="1"/>
</dbReference>
<accession>A0ABY4J4N8</accession>
<sequence>MSHPPVAKAPKLVYVIENDRISSVISELIVKKNLLSSEVQTYTNGQQAFDQLQGCLQQQAPLPDLILLDLDMPLMDGWEFLDACATLALPHPVNIFILTSSINPEDSSKLLAHREVKGFFTKPLNEEGIRRMQLLLQEV</sequence>
<gene>
    <name evidence="3" type="ORF">MWH26_11220</name>
</gene>
<evidence type="ECO:0000256" key="1">
    <source>
        <dbReference type="PROSITE-ProRule" id="PRU00169"/>
    </source>
</evidence>
<name>A0ABY4J4N8_9BACT</name>
<dbReference type="PANTHER" id="PTHR44520">
    <property type="entry name" value="RESPONSE REGULATOR RCP1-RELATED"/>
    <property type="match status" value="1"/>
</dbReference>
<dbReference type="PROSITE" id="PS50110">
    <property type="entry name" value="RESPONSE_REGULATORY"/>
    <property type="match status" value="1"/>
</dbReference>